<name>A0A517WAX2_9PLAN</name>
<dbReference type="AlphaFoldDB" id="A0A517WAX2"/>
<dbReference type="Proteomes" id="UP000320722">
    <property type="component" value="Chromosome"/>
</dbReference>
<organism evidence="2 3">
    <name type="scientific">Gimesia chilikensis</name>
    <dbReference type="NCBI Taxonomy" id="2605989"/>
    <lineage>
        <taxon>Bacteria</taxon>
        <taxon>Pseudomonadati</taxon>
        <taxon>Planctomycetota</taxon>
        <taxon>Planctomycetia</taxon>
        <taxon>Planctomycetales</taxon>
        <taxon>Planctomycetaceae</taxon>
        <taxon>Gimesia</taxon>
    </lineage>
</organism>
<evidence type="ECO:0000256" key="1">
    <source>
        <dbReference type="SAM" id="MobiDB-lite"/>
    </source>
</evidence>
<sequence>MIHLAAIPGSQQLRNNKNGENDFVLDTGHRCGNGQK</sequence>
<reference evidence="2 3" key="1">
    <citation type="submission" date="2019-02" db="EMBL/GenBank/DDBJ databases">
        <title>Deep-cultivation of Planctomycetes and their phenomic and genomic characterization uncovers novel biology.</title>
        <authorList>
            <person name="Wiegand S."/>
            <person name="Jogler M."/>
            <person name="Boedeker C."/>
            <person name="Pinto D."/>
            <person name="Vollmers J."/>
            <person name="Rivas-Marin E."/>
            <person name="Kohn T."/>
            <person name="Peeters S.H."/>
            <person name="Heuer A."/>
            <person name="Rast P."/>
            <person name="Oberbeckmann S."/>
            <person name="Bunk B."/>
            <person name="Jeske O."/>
            <person name="Meyerdierks A."/>
            <person name="Storesund J.E."/>
            <person name="Kallscheuer N."/>
            <person name="Luecker S."/>
            <person name="Lage O.M."/>
            <person name="Pohl T."/>
            <person name="Merkel B.J."/>
            <person name="Hornburger P."/>
            <person name="Mueller R.-W."/>
            <person name="Bruemmer F."/>
            <person name="Labrenz M."/>
            <person name="Spormann A.M."/>
            <person name="Op den Camp H."/>
            <person name="Overmann J."/>
            <person name="Amann R."/>
            <person name="Jetten M.S.M."/>
            <person name="Mascher T."/>
            <person name="Medema M.H."/>
            <person name="Devos D.P."/>
            <person name="Kaster A.-K."/>
            <person name="Ovreas L."/>
            <person name="Rohde M."/>
            <person name="Galperin M.Y."/>
            <person name="Jogler C."/>
        </authorList>
    </citation>
    <scope>NUCLEOTIDE SEQUENCE [LARGE SCALE GENOMIC DNA]</scope>
    <source>
        <strain evidence="2 3">V6</strain>
    </source>
</reference>
<evidence type="ECO:0000313" key="3">
    <source>
        <dbReference type="Proteomes" id="UP000320722"/>
    </source>
</evidence>
<proteinExistence type="predicted"/>
<feature type="region of interest" description="Disordered" evidence="1">
    <location>
        <begin position="1"/>
        <end position="36"/>
    </location>
</feature>
<protein>
    <submittedName>
        <fullName evidence="2">Uncharacterized protein</fullName>
    </submittedName>
</protein>
<accession>A0A517WAX2</accession>
<feature type="compositionally biased region" description="Polar residues" evidence="1">
    <location>
        <begin position="9"/>
        <end position="18"/>
    </location>
</feature>
<evidence type="ECO:0000313" key="2">
    <source>
        <dbReference type="EMBL" id="QDU02402.1"/>
    </source>
</evidence>
<gene>
    <name evidence="2" type="ORF">V6x_21050</name>
</gene>
<dbReference type="EMBL" id="CP036347">
    <property type="protein sequence ID" value="QDU02402.1"/>
    <property type="molecule type" value="Genomic_DNA"/>
</dbReference>